<keyword evidence="2" id="KW-1185">Reference proteome</keyword>
<comment type="caution">
    <text evidence="1">The sequence shown here is derived from an EMBL/GenBank/DDBJ whole genome shotgun (WGS) entry which is preliminary data.</text>
</comment>
<gene>
    <name evidence="1" type="ORF">H4W80_011723</name>
</gene>
<evidence type="ECO:0000313" key="1">
    <source>
        <dbReference type="EMBL" id="MBE1593465.1"/>
    </source>
</evidence>
<reference evidence="1 2" key="1">
    <citation type="submission" date="2020-10" db="EMBL/GenBank/DDBJ databases">
        <title>Sequencing the genomes of 1000 actinobacteria strains.</title>
        <authorList>
            <person name="Klenk H.-P."/>
        </authorList>
    </citation>
    <scope>NUCLEOTIDE SEQUENCE [LARGE SCALE GENOMIC DNA]</scope>
    <source>
        <strain evidence="1 2">DSM 43173</strain>
    </source>
</reference>
<sequence length="36" mass="3948">MPHGTRSRDLVTGRRVRLGAPTEVAPLSTVVLFLED</sequence>
<evidence type="ECO:0000313" key="2">
    <source>
        <dbReference type="Proteomes" id="UP000633509"/>
    </source>
</evidence>
<organism evidence="1 2">
    <name type="scientific">Nonomuraea angiospora</name>
    <dbReference type="NCBI Taxonomy" id="46172"/>
    <lineage>
        <taxon>Bacteria</taxon>
        <taxon>Bacillati</taxon>
        <taxon>Actinomycetota</taxon>
        <taxon>Actinomycetes</taxon>
        <taxon>Streptosporangiales</taxon>
        <taxon>Streptosporangiaceae</taxon>
        <taxon>Nonomuraea</taxon>
    </lineage>
</organism>
<protein>
    <submittedName>
        <fullName evidence="1">Uncharacterized protein</fullName>
    </submittedName>
</protein>
<accession>A0ABR9MKJ8</accession>
<name>A0ABR9MKJ8_9ACTN</name>
<proteinExistence type="predicted"/>
<dbReference type="EMBL" id="JADBEK010000001">
    <property type="protein sequence ID" value="MBE1593465.1"/>
    <property type="molecule type" value="Genomic_DNA"/>
</dbReference>
<dbReference type="Proteomes" id="UP000633509">
    <property type="component" value="Unassembled WGS sequence"/>
</dbReference>